<protein>
    <submittedName>
        <fullName evidence="6">FimV family protein</fullName>
    </submittedName>
</protein>
<dbReference type="AlphaFoldDB" id="A0A939DHY6"/>
<feature type="region of interest" description="Disordered" evidence="2">
    <location>
        <begin position="662"/>
        <end position="683"/>
    </location>
</feature>
<dbReference type="Proteomes" id="UP000664303">
    <property type="component" value="Unassembled WGS sequence"/>
</dbReference>
<feature type="transmembrane region" description="Helical" evidence="3">
    <location>
        <begin position="459"/>
        <end position="477"/>
    </location>
</feature>
<keyword evidence="7" id="KW-1185">Reference proteome</keyword>
<name>A0A939DHY6_9GAMM</name>
<dbReference type="Pfam" id="PF25800">
    <property type="entry name" value="FimV_N"/>
    <property type="match status" value="1"/>
</dbReference>
<dbReference type="NCBIfam" id="TIGR03505">
    <property type="entry name" value="FimV_core"/>
    <property type="match status" value="1"/>
</dbReference>
<comment type="caution">
    <text evidence="6">The sequence shown here is derived from an EMBL/GenBank/DDBJ whole genome shotgun (WGS) entry which is preliminary data.</text>
</comment>
<feature type="compositionally biased region" description="Low complexity" evidence="2">
    <location>
        <begin position="300"/>
        <end position="311"/>
    </location>
</feature>
<evidence type="ECO:0000313" key="7">
    <source>
        <dbReference type="Proteomes" id="UP000664303"/>
    </source>
</evidence>
<dbReference type="InterPro" id="IPR018392">
    <property type="entry name" value="LysM"/>
</dbReference>
<feature type="compositionally biased region" description="Low complexity" evidence="2">
    <location>
        <begin position="431"/>
        <end position="449"/>
    </location>
</feature>
<organism evidence="6 7">
    <name type="scientific">Parahaliea mediterranea</name>
    <dbReference type="NCBI Taxonomy" id="651086"/>
    <lineage>
        <taxon>Bacteria</taxon>
        <taxon>Pseudomonadati</taxon>
        <taxon>Pseudomonadota</taxon>
        <taxon>Gammaproteobacteria</taxon>
        <taxon>Cellvibrionales</taxon>
        <taxon>Halieaceae</taxon>
        <taxon>Parahaliea</taxon>
    </lineage>
</organism>
<dbReference type="EMBL" id="JAFKCZ010000017">
    <property type="protein sequence ID" value="MBN7798665.1"/>
    <property type="molecule type" value="Genomic_DNA"/>
</dbReference>
<evidence type="ECO:0000256" key="4">
    <source>
        <dbReference type="SAM" id="SignalP"/>
    </source>
</evidence>
<feature type="region of interest" description="Disordered" evidence="2">
    <location>
        <begin position="280"/>
        <end position="325"/>
    </location>
</feature>
<keyword evidence="1" id="KW-0175">Coiled coil</keyword>
<evidence type="ECO:0000256" key="3">
    <source>
        <dbReference type="SAM" id="Phobius"/>
    </source>
</evidence>
<feature type="signal peptide" evidence="4">
    <location>
        <begin position="1"/>
        <end position="24"/>
    </location>
</feature>
<dbReference type="Pfam" id="PF14559">
    <property type="entry name" value="TPR_19"/>
    <property type="match status" value="1"/>
</dbReference>
<feature type="region of interest" description="Disordered" evidence="2">
    <location>
        <begin position="380"/>
        <end position="449"/>
    </location>
</feature>
<keyword evidence="3" id="KW-1133">Transmembrane helix</keyword>
<keyword evidence="3" id="KW-0812">Transmembrane</keyword>
<keyword evidence="3" id="KW-0472">Membrane</keyword>
<feature type="compositionally biased region" description="Low complexity" evidence="2">
    <location>
        <begin position="382"/>
        <end position="404"/>
    </location>
</feature>
<dbReference type="RefSeq" id="WP_206562113.1">
    <property type="nucleotide sequence ID" value="NZ_JAFKCZ010000017.1"/>
</dbReference>
<dbReference type="NCBIfam" id="TIGR03504">
    <property type="entry name" value="FimV_Cterm"/>
    <property type="match status" value="1"/>
</dbReference>
<evidence type="ECO:0000259" key="5">
    <source>
        <dbReference type="Pfam" id="PF25800"/>
    </source>
</evidence>
<feature type="region of interest" description="Disordered" evidence="2">
    <location>
        <begin position="783"/>
        <end position="802"/>
    </location>
</feature>
<dbReference type="CDD" id="cd00118">
    <property type="entry name" value="LysM"/>
    <property type="match status" value="1"/>
</dbReference>
<evidence type="ECO:0000256" key="1">
    <source>
        <dbReference type="SAM" id="Coils"/>
    </source>
</evidence>
<feature type="compositionally biased region" description="Basic and acidic residues" evidence="2">
    <location>
        <begin position="405"/>
        <end position="418"/>
    </location>
</feature>
<feature type="compositionally biased region" description="Basic and acidic residues" evidence="2">
    <location>
        <begin position="512"/>
        <end position="524"/>
    </location>
</feature>
<evidence type="ECO:0000313" key="6">
    <source>
        <dbReference type="EMBL" id="MBN7798665.1"/>
    </source>
</evidence>
<dbReference type="Gene3D" id="1.25.40.10">
    <property type="entry name" value="Tetratricopeptide repeat domain"/>
    <property type="match status" value="1"/>
</dbReference>
<feature type="domain" description="FimV N-terminal" evidence="5">
    <location>
        <begin position="25"/>
        <end position="132"/>
    </location>
</feature>
<dbReference type="Gene3D" id="3.10.350.10">
    <property type="entry name" value="LysM domain"/>
    <property type="match status" value="1"/>
</dbReference>
<feature type="coiled-coil region" evidence="1">
    <location>
        <begin position="325"/>
        <end position="359"/>
    </location>
</feature>
<evidence type="ECO:0000256" key="2">
    <source>
        <dbReference type="SAM" id="MobiDB-lite"/>
    </source>
</evidence>
<feature type="region of interest" description="Disordered" evidence="2">
    <location>
        <begin position="508"/>
        <end position="557"/>
    </location>
</feature>
<dbReference type="InterPro" id="IPR020011">
    <property type="entry name" value="FimV_C"/>
</dbReference>
<reference evidence="6" key="1">
    <citation type="submission" date="2021-02" db="EMBL/GenBank/DDBJ databases">
        <title>PHA producing bacteria isolated from coastal sediment in Guangdong, Shenzhen.</title>
        <authorList>
            <person name="Zheng W."/>
            <person name="Yu S."/>
            <person name="Huang Y."/>
        </authorList>
    </citation>
    <scope>NUCLEOTIDE SEQUENCE</scope>
    <source>
        <strain evidence="6">TN14-10</strain>
    </source>
</reference>
<dbReference type="InterPro" id="IPR020012">
    <property type="entry name" value="LysM_FimV"/>
</dbReference>
<dbReference type="Gene3D" id="1.20.58.2200">
    <property type="match status" value="1"/>
</dbReference>
<dbReference type="InterPro" id="IPR057840">
    <property type="entry name" value="FimV_N"/>
</dbReference>
<accession>A0A939DHY6</accession>
<feature type="chain" id="PRO_5036791739" evidence="4">
    <location>
        <begin position="25"/>
        <end position="802"/>
    </location>
</feature>
<gene>
    <name evidence="6" type="ORF">JYP50_18835</name>
</gene>
<dbReference type="InterPro" id="IPR011990">
    <property type="entry name" value="TPR-like_helical_dom_sf"/>
</dbReference>
<dbReference type="InterPro" id="IPR038440">
    <property type="entry name" value="FimV_C_sf"/>
</dbReference>
<dbReference type="InterPro" id="IPR036779">
    <property type="entry name" value="LysM_dom_sf"/>
</dbReference>
<feature type="compositionally biased region" description="Low complexity" evidence="2">
    <location>
        <begin position="792"/>
        <end position="802"/>
    </location>
</feature>
<keyword evidence="4" id="KW-0732">Signal</keyword>
<dbReference type="SUPFAM" id="SSF48452">
    <property type="entry name" value="TPR-like"/>
    <property type="match status" value="1"/>
</dbReference>
<proteinExistence type="predicted"/>
<sequence>MASKRKLAAALLSLGCLQASSVWALGLGELTLETFLNEPLRAEVELLNTGGLHEDQIRVRLATTEDFDRLGVDRAYFLTGIKFEVRVDDNGRGRIVLTSDDPVLEPYLDLIIETRWPSGRLLREYTVLVDPPAFDESAEVVSASERVEAVEGIPAPAKKKTEPEVATGTRVGVGEKSGLAPGAMPERQFSAGTAQAPTPGSQYMIRRDQTLWQIAQAAAPEGVSVHQAMLDIQRLNPDAFIGGNINRIKAGYIIYLPAADEIRSGDLAEALAEVRQQNEDWRAGRASATPASAGPSLRISAAAPESEPASGADRDAAAAREPAASAAALEDLERAELENSELQTRLDALAEQVQTLENIVSVKDAQIASLQAALREAGAGGVAPDAGGEATGASPAGAEPAPEAGQDKAPEKALEKAPEIAPQKAPDKPGDTAAPAPAAPAKPAARPAPEADTAWAGNLLYPAIAVLLALLGGLFFWRRRQAQEAESEEEEYDVFAGVELRDQDLQVDEQQDAARAEDAPRAAPEEATDLPESVSPGDVRPPAGSRGYGEGKHDQYASDVDTGDALAEADIYIAYGRYPQAIELLRTATAAEPGNPEYRLKLVELFAQVGRQQEAEEQLQALREIGDTAMVARGEEVLSGLGDSGGDIDTGALADSFADDGDDGEPAFSAPTVGNPAGANEAPVLRDTAPEDLEIAPDFDDSEVAADDFSELEIEGDGFEDLDDELDLSRDFEAAAGGVLDDDDEDLVFATEGNQMSTKLDLARAYIDMGDEEGARQILEEVSLEGSEEQQQEAQALMARLG</sequence>